<evidence type="ECO:0000313" key="4">
    <source>
        <dbReference type="Proteomes" id="UP000246303"/>
    </source>
</evidence>
<dbReference type="SUPFAM" id="SSF53271">
    <property type="entry name" value="PRTase-like"/>
    <property type="match status" value="1"/>
</dbReference>
<evidence type="ECO:0000259" key="2">
    <source>
        <dbReference type="Pfam" id="PF00156"/>
    </source>
</evidence>
<dbReference type="InterPro" id="IPR051910">
    <property type="entry name" value="ComF/GntX_DNA_util-trans"/>
</dbReference>
<dbReference type="RefSeq" id="WP_110106529.1">
    <property type="nucleotide sequence ID" value="NZ_JACBZZ010000001.1"/>
</dbReference>
<name>A0A2V3DRU2_9MICC</name>
<keyword evidence="4" id="KW-1185">Reference proteome</keyword>
<protein>
    <submittedName>
        <fullName evidence="3">ComF family protein</fullName>
    </submittedName>
</protein>
<dbReference type="EMBL" id="QHLZ01000007">
    <property type="protein sequence ID" value="PXA64864.1"/>
    <property type="molecule type" value="Genomic_DNA"/>
</dbReference>
<dbReference type="PANTHER" id="PTHR47505">
    <property type="entry name" value="DNA UTILIZATION PROTEIN YHGH"/>
    <property type="match status" value="1"/>
</dbReference>
<evidence type="ECO:0000256" key="1">
    <source>
        <dbReference type="ARBA" id="ARBA00008007"/>
    </source>
</evidence>
<dbReference type="InterPro" id="IPR000836">
    <property type="entry name" value="PRTase_dom"/>
</dbReference>
<dbReference type="AlphaFoldDB" id="A0A2V3DRU2"/>
<dbReference type="Proteomes" id="UP000246303">
    <property type="component" value="Unassembled WGS sequence"/>
</dbReference>
<comment type="similarity">
    <text evidence="1">Belongs to the ComF/GntX family.</text>
</comment>
<accession>A0A2V3DRU2</accession>
<organism evidence="3 4">
    <name type="scientific">Arthrobacter psychrochitiniphilus</name>
    <dbReference type="NCBI Taxonomy" id="291045"/>
    <lineage>
        <taxon>Bacteria</taxon>
        <taxon>Bacillati</taxon>
        <taxon>Actinomycetota</taxon>
        <taxon>Actinomycetes</taxon>
        <taxon>Micrococcales</taxon>
        <taxon>Micrococcaceae</taxon>
        <taxon>Arthrobacter</taxon>
    </lineage>
</organism>
<dbReference type="Pfam" id="PF00156">
    <property type="entry name" value="Pribosyltran"/>
    <property type="match status" value="1"/>
</dbReference>
<dbReference type="PANTHER" id="PTHR47505:SF1">
    <property type="entry name" value="DNA UTILIZATION PROTEIN YHGH"/>
    <property type="match status" value="1"/>
</dbReference>
<evidence type="ECO:0000313" key="3">
    <source>
        <dbReference type="EMBL" id="PXA64864.1"/>
    </source>
</evidence>
<gene>
    <name evidence="3" type="ORF">CVS29_11705</name>
</gene>
<dbReference type="CDD" id="cd06223">
    <property type="entry name" value="PRTases_typeI"/>
    <property type="match status" value="1"/>
</dbReference>
<sequence>MDTRAETGQVAARHRGRAGTVWLRAWLWCEAAWRDFLNLVLPADCVVCGADDHALCPGCAVLLRQQTGAPFRAEQHADALMGVSGDPLLTVFAAGEYRDALAQAILAFKNHGRTELGPPLARVLARTLTAALTGPGPSDQHMCPAQDINPARLIPHGLLLVPVPSTGSGWRRRGYDPVALLLRALIREGRLPEGLEVAPVLRIKTKLPWHRAHQKGLGRAARRRNVRNTMAIKAKKVRNFRLTAKPSGQEIVLLDDVLTTGSTLREAAKTLELAGFNLRCAVVLAAAKAPSGDAETSGRSGGAENNF</sequence>
<reference evidence="3 4" key="1">
    <citation type="submission" date="2018-05" db="EMBL/GenBank/DDBJ databases">
        <title>Genetic diversity of glacier-inhabiting Cryobacterium bacteria in China and description of Cryobacterium mengkeensis sp. nov. and Arthrobacter glacialis sp. nov.</title>
        <authorList>
            <person name="Liu Q."/>
            <person name="Xin Y.-H."/>
        </authorList>
    </citation>
    <scope>NUCLEOTIDE SEQUENCE [LARGE SCALE GENOMIC DNA]</scope>
    <source>
        <strain evidence="3 4">GP3</strain>
    </source>
</reference>
<dbReference type="InterPro" id="IPR029057">
    <property type="entry name" value="PRTase-like"/>
</dbReference>
<dbReference type="Gene3D" id="3.40.50.2020">
    <property type="match status" value="1"/>
</dbReference>
<feature type="domain" description="Phosphoribosyltransferase" evidence="2">
    <location>
        <begin position="233"/>
        <end position="287"/>
    </location>
</feature>
<proteinExistence type="inferred from homology"/>
<comment type="caution">
    <text evidence="3">The sequence shown here is derived from an EMBL/GenBank/DDBJ whole genome shotgun (WGS) entry which is preliminary data.</text>
</comment>
<dbReference type="OrthoDB" id="5244859at2"/>